<dbReference type="Gramene" id="Zm00001eb221830_T001">
    <property type="protein sequence ID" value="Zm00001eb221830_P001"/>
    <property type="gene ID" value="Zm00001eb221830"/>
</dbReference>
<organism evidence="1 2">
    <name type="scientific">Zea mays</name>
    <name type="common">Maize</name>
    <dbReference type="NCBI Taxonomy" id="4577"/>
    <lineage>
        <taxon>Eukaryota</taxon>
        <taxon>Viridiplantae</taxon>
        <taxon>Streptophyta</taxon>
        <taxon>Embryophyta</taxon>
        <taxon>Tracheophyta</taxon>
        <taxon>Spermatophyta</taxon>
        <taxon>Magnoliopsida</taxon>
        <taxon>Liliopsida</taxon>
        <taxon>Poales</taxon>
        <taxon>Poaceae</taxon>
        <taxon>PACMAD clade</taxon>
        <taxon>Panicoideae</taxon>
        <taxon>Andropogonodae</taxon>
        <taxon>Andropogoneae</taxon>
        <taxon>Tripsacinae</taxon>
        <taxon>Zea</taxon>
    </lineage>
</organism>
<evidence type="ECO:0000313" key="2">
    <source>
        <dbReference type="Proteomes" id="UP000007305"/>
    </source>
</evidence>
<dbReference type="AlphaFoldDB" id="A0A804PB46"/>
<dbReference type="EnsemblPlants" id="Zm00001eb221830_T001">
    <property type="protein sequence ID" value="Zm00001eb221830_P001"/>
    <property type="gene ID" value="Zm00001eb221830"/>
</dbReference>
<reference evidence="2" key="1">
    <citation type="journal article" date="2009" name="Science">
        <title>The B73 maize genome: complexity, diversity, and dynamics.</title>
        <authorList>
            <person name="Schnable P.S."/>
            <person name="Ware D."/>
            <person name="Fulton R.S."/>
            <person name="Stein J.C."/>
            <person name="Wei F."/>
            <person name="Pasternak S."/>
            <person name="Liang C."/>
            <person name="Zhang J."/>
            <person name="Fulton L."/>
            <person name="Graves T.A."/>
            <person name="Minx P."/>
            <person name="Reily A.D."/>
            <person name="Courtney L."/>
            <person name="Kruchowski S.S."/>
            <person name="Tomlinson C."/>
            <person name="Strong C."/>
            <person name="Delehaunty K."/>
            <person name="Fronick C."/>
            <person name="Courtney B."/>
            <person name="Rock S.M."/>
            <person name="Belter E."/>
            <person name="Du F."/>
            <person name="Kim K."/>
            <person name="Abbott R.M."/>
            <person name="Cotton M."/>
            <person name="Levy A."/>
            <person name="Marchetto P."/>
            <person name="Ochoa K."/>
            <person name="Jackson S.M."/>
            <person name="Gillam B."/>
            <person name="Chen W."/>
            <person name="Yan L."/>
            <person name="Higginbotham J."/>
            <person name="Cardenas M."/>
            <person name="Waligorski J."/>
            <person name="Applebaum E."/>
            <person name="Phelps L."/>
            <person name="Falcone J."/>
            <person name="Kanchi K."/>
            <person name="Thane T."/>
            <person name="Scimone A."/>
            <person name="Thane N."/>
            <person name="Henke J."/>
            <person name="Wang T."/>
            <person name="Ruppert J."/>
            <person name="Shah N."/>
            <person name="Rotter K."/>
            <person name="Hodges J."/>
            <person name="Ingenthron E."/>
            <person name="Cordes M."/>
            <person name="Kohlberg S."/>
            <person name="Sgro J."/>
            <person name="Delgado B."/>
            <person name="Mead K."/>
            <person name="Chinwalla A."/>
            <person name="Leonard S."/>
            <person name="Crouse K."/>
            <person name="Collura K."/>
            <person name="Kudrna D."/>
            <person name="Currie J."/>
            <person name="He R."/>
            <person name="Angelova A."/>
            <person name="Rajasekar S."/>
            <person name="Mueller T."/>
            <person name="Lomeli R."/>
            <person name="Scara G."/>
            <person name="Ko A."/>
            <person name="Delaney K."/>
            <person name="Wissotski M."/>
            <person name="Lopez G."/>
            <person name="Campos D."/>
            <person name="Braidotti M."/>
            <person name="Ashley E."/>
            <person name="Golser W."/>
            <person name="Kim H."/>
            <person name="Lee S."/>
            <person name="Lin J."/>
            <person name="Dujmic Z."/>
            <person name="Kim W."/>
            <person name="Talag J."/>
            <person name="Zuccolo A."/>
            <person name="Fan C."/>
            <person name="Sebastian A."/>
            <person name="Kramer M."/>
            <person name="Spiegel L."/>
            <person name="Nascimento L."/>
            <person name="Zutavern T."/>
            <person name="Miller B."/>
            <person name="Ambroise C."/>
            <person name="Muller S."/>
            <person name="Spooner W."/>
            <person name="Narechania A."/>
            <person name="Ren L."/>
            <person name="Wei S."/>
            <person name="Kumari S."/>
            <person name="Faga B."/>
            <person name="Levy M.J."/>
            <person name="McMahan L."/>
            <person name="Van Buren P."/>
            <person name="Vaughn M.W."/>
            <person name="Ying K."/>
            <person name="Yeh C.-T."/>
            <person name="Emrich S.J."/>
            <person name="Jia Y."/>
            <person name="Kalyanaraman A."/>
            <person name="Hsia A.-P."/>
            <person name="Barbazuk W.B."/>
            <person name="Baucom R.S."/>
            <person name="Brutnell T.P."/>
            <person name="Carpita N.C."/>
            <person name="Chaparro C."/>
            <person name="Chia J.-M."/>
            <person name="Deragon J.-M."/>
            <person name="Estill J.C."/>
            <person name="Fu Y."/>
            <person name="Jeddeloh J.A."/>
            <person name="Han Y."/>
            <person name="Lee H."/>
            <person name="Li P."/>
            <person name="Lisch D.R."/>
            <person name="Liu S."/>
            <person name="Liu Z."/>
            <person name="Nagel D.H."/>
            <person name="McCann M.C."/>
            <person name="SanMiguel P."/>
            <person name="Myers A.M."/>
            <person name="Nettleton D."/>
            <person name="Nguyen J."/>
            <person name="Penning B.W."/>
            <person name="Ponnala L."/>
            <person name="Schneider K.L."/>
            <person name="Schwartz D.C."/>
            <person name="Sharma A."/>
            <person name="Soderlund C."/>
            <person name="Springer N.M."/>
            <person name="Sun Q."/>
            <person name="Wang H."/>
            <person name="Waterman M."/>
            <person name="Westerman R."/>
            <person name="Wolfgruber T.K."/>
            <person name="Yang L."/>
            <person name="Yu Y."/>
            <person name="Zhang L."/>
            <person name="Zhou S."/>
            <person name="Zhu Q."/>
            <person name="Bennetzen J.L."/>
            <person name="Dawe R.K."/>
            <person name="Jiang J."/>
            <person name="Jiang N."/>
            <person name="Presting G.G."/>
            <person name="Wessler S.R."/>
            <person name="Aluru S."/>
            <person name="Martienssen R.A."/>
            <person name="Clifton S.W."/>
            <person name="McCombie W.R."/>
            <person name="Wing R.A."/>
            <person name="Wilson R.K."/>
        </authorList>
    </citation>
    <scope>NUCLEOTIDE SEQUENCE [LARGE SCALE GENOMIC DNA]</scope>
    <source>
        <strain evidence="2">cv. B73</strain>
    </source>
</reference>
<sequence length="111" mass="13023">MYTNKIRMEHEHPSGAQFLNMVKARKAPHVLAKNTDNREAELESMSPSKLNLCFRIIVILLPFYVYLMDCNQCRTQMSLFTMSTRCMYTINKKNFTSRGKTAPRYCIKNTF</sequence>
<protein>
    <submittedName>
        <fullName evidence="1">Uncharacterized protein</fullName>
    </submittedName>
</protein>
<evidence type="ECO:0000313" key="1">
    <source>
        <dbReference type="EnsemblPlants" id="Zm00001eb221830_P001"/>
    </source>
</evidence>
<proteinExistence type="predicted"/>
<accession>A0A804PB46</accession>
<reference evidence="1" key="3">
    <citation type="submission" date="2021-05" db="UniProtKB">
        <authorList>
            <consortium name="EnsemblPlants"/>
        </authorList>
    </citation>
    <scope>IDENTIFICATION</scope>
    <source>
        <strain evidence="1">cv. B73</strain>
    </source>
</reference>
<name>A0A804PB46_MAIZE</name>
<dbReference type="InParanoid" id="A0A804PB46"/>
<keyword evidence="2" id="KW-1185">Reference proteome</keyword>
<reference evidence="1" key="2">
    <citation type="submission" date="2019-07" db="EMBL/GenBank/DDBJ databases">
        <authorList>
            <person name="Seetharam A."/>
            <person name="Woodhouse M."/>
            <person name="Cannon E."/>
        </authorList>
    </citation>
    <scope>NUCLEOTIDE SEQUENCE [LARGE SCALE GENOMIC DNA]</scope>
    <source>
        <strain evidence="1">cv. B73</strain>
    </source>
</reference>
<dbReference type="Proteomes" id="UP000007305">
    <property type="component" value="Chromosome 5"/>
</dbReference>